<reference evidence="4 5" key="1">
    <citation type="submission" date="2021-03" db="EMBL/GenBank/DDBJ databases">
        <title>Whole genome shotgun sequence of Salinispora arenicola NBRC 105043.</title>
        <authorList>
            <person name="Komaki H."/>
            <person name="Tamura T."/>
        </authorList>
    </citation>
    <scope>NUCLEOTIDE SEQUENCE [LARGE SCALE GENOMIC DNA]</scope>
    <source>
        <strain evidence="4 5">NBRC 105043</strain>
    </source>
</reference>
<organism evidence="4 5">
    <name type="scientific">Salinispora arenicola</name>
    <dbReference type="NCBI Taxonomy" id="168697"/>
    <lineage>
        <taxon>Bacteria</taxon>
        <taxon>Bacillati</taxon>
        <taxon>Actinomycetota</taxon>
        <taxon>Actinomycetes</taxon>
        <taxon>Micromonosporales</taxon>
        <taxon>Micromonosporaceae</taxon>
        <taxon>Salinispora</taxon>
    </lineage>
</organism>
<dbReference type="Gene3D" id="3.10.129.10">
    <property type="entry name" value="Hotdog Thioesterase"/>
    <property type="match status" value="1"/>
</dbReference>
<feature type="domain" description="ChsH2 C-terminal OB-fold" evidence="1">
    <location>
        <begin position="254"/>
        <end position="315"/>
    </location>
</feature>
<evidence type="ECO:0000259" key="2">
    <source>
        <dbReference type="Pfam" id="PF12172"/>
    </source>
</evidence>
<name>A0ABQ4JRE5_SALAC</name>
<gene>
    <name evidence="4" type="ORF">Sar04_22720</name>
</gene>
<dbReference type="InterPro" id="IPR039569">
    <property type="entry name" value="FAS1-like_DH_region"/>
</dbReference>
<dbReference type="EMBL" id="BOQM01000015">
    <property type="protein sequence ID" value="GIM85483.1"/>
    <property type="molecule type" value="Genomic_DNA"/>
</dbReference>
<keyword evidence="5" id="KW-1185">Reference proteome</keyword>
<feature type="domain" description="FAS1-like dehydratase" evidence="3">
    <location>
        <begin position="40"/>
        <end position="162"/>
    </location>
</feature>
<evidence type="ECO:0000313" key="5">
    <source>
        <dbReference type="Proteomes" id="UP000677457"/>
    </source>
</evidence>
<feature type="domain" description="ChsH2 rubredoxin-like zinc ribbon" evidence="2">
    <location>
        <begin position="216"/>
        <end position="249"/>
    </location>
</feature>
<dbReference type="PANTHER" id="PTHR34075">
    <property type="entry name" value="BLR3430 PROTEIN"/>
    <property type="match status" value="1"/>
</dbReference>
<proteinExistence type="predicted"/>
<evidence type="ECO:0000313" key="4">
    <source>
        <dbReference type="EMBL" id="GIM85483.1"/>
    </source>
</evidence>
<dbReference type="InterPro" id="IPR002878">
    <property type="entry name" value="ChsH2_C"/>
</dbReference>
<evidence type="ECO:0000259" key="3">
    <source>
        <dbReference type="Pfam" id="PF13452"/>
    </source>
</evidence>
<dbReference type="SUPFAM" id="SSF54637">
    <property type="entry name" value="Thioesterase/thiol ester dehydrase-isomerase"/>
    <property type="match status" value="1"/>
</dbReference>
<dbReference type="SUPFAM" id="SSF50249">
    <property type="entry name" value="Nucleic acid-binding proteins"/>
    <property type="match status" value="1"/>
</dbReference>
<dbReference type="InterPro" id="IPR012340">
    <property type="entry name" value="NA-bd_OB-fold"/>
</dbReference>
<dbReference type="Pfam" id="PF12172">
    <property type="entry name" value="zf-ChsH2"/>
    <property type="match status" value="1"/>
</dbReference>
<dbReference type="InterPro" id="IPR029069">
    <property type="entry name" value="HotDog_dom_sf"/>
</dbReference>
<keyword evidence="4" id="KW-0238">DNA-binding</keyword>
<dbReference type="Pfam" id="PF01796">
    <property type="entry name" value="OB_ChsH2_C"/>
    <property type="match status" value="1"/>
</dbReference>
<dbReference type="GO" id="GO:0003677">
    <property type="term" value="F:DNA binding"/>
    <property type="evidence" value="ECO:0007669"/>
    <property type="project" value="UniProtKB-KW"/>
</dbReference>
<evidence type="ECO:0000259" key="1">
    <source>
        <dbReference type="Pfam" id="PF01796"/>
    </source>
</evidence>
<accession>A0ABQ4JRE5</accession>
<sequence>MVQAQLSGCPGRGEEPMGGGIIVAAERIRAAGAGPPRRARDPVNLPMIRNWLEAMGDDNPVYERTGVAPPAMTQVWTMRGLHPAAEPADPLSAMSAVLDRAGFTSVVATNCEQTYHRYLRHGEQVEVRSRLLDVSGPKRTALGEGWFVTTDSTWYVGEEAVASMTFRILKFRPSSPPTVSDAAAPPVPAVAPEAGPAAVAPDVLRPVVTRDTAFFWAGTAAGELRLQRCGGCGALRHPPGPACPRCGADRRDHVVARGTGEVFSFVVHHHPPVPGRRLPIVVALVELTEGVRMVGEIPGADPAQVRIGAAVQVDFVRVDAELTLPAWRLLP</sequence>
<dbReference type="Proteomes" id="UP000677457">
    <property type="component" value="Unassembled WGS sequence"/>
</dbReference>
<dbReference type="InterPro" id="IPR022002">
    <property type="entry name" value="ChsH2_Znr"/>
</dbReference>
<protein>
    <submittedName>
        <fullName evidence="4">DNA-binding protein</fullName>
    </submittedName>
</protein>
<dbReference type="PANTHER" id="PTHR34075:SF5">
    <property type="entry name" value="BLR3430 PROTEIN"/>
    <property type="match status" value="1"/>
</dbReference>
<dbReference type="Pfam" id="PF13452">
    <property type="entry name" value="FAS1_DH_region"/>
    <property type="match status" value="1"/>
</dbReference>
<dbReference type="InterPro" id="IPR052513">
    <property type="entry name" value="Thioester_dehydratase-like"/>
</dbReference>
<dbReference type="Gene3D" id="6.10.30.10">
    <property type="match status" value="1"/>
</dbReference>
<comment type="caution">
    <text evidence="4">The sequence shown here is derived from an EMBL/GenBank/DDBJ whole genome shotgun (WGS) entry which is preliminary data.</text>
</comment>